<sequence length="225" mass="22713">MANLLSMAGACCTQAASSSTRSHWVAIPTPARHTHVCMQQRSVLPVTPAAFRSLPGSINTSGSFYLSSDDLVRLPSPSCPASSSAKTHCPAWQLSCSLPLPAAAPGGSLTCLCADWPLLLPDNSTSSGTTCSSTSAPHSAAAADTVANVLLLLGNVNESSVVVIRESSSSNVRSGDSSSFTAAATAPASALHGAGVGCPPNAPARRRPPVMLLPAEELPGLLLAA</sequence>
<protein>
    <submittedName>
        <fullName evidence="2">Uncharacterized protein</fullName>
    </submittedName>
</protein>
<organism evidence="2 3">
    <name type="scientific">Tetradesmus obliquus</name>
    <name type="common">Green alga</name>
    <name type="synonym">Acutodesmus obliquus</name>
    <dbReference type="NCBI Taxonomy" id="3088"/>
    <lineage>
        <taxon>Eukaryota</taxon>
        <taxon>Viridiplantae</taxon>
        <taxon>Chlorophyta</taxon>
        <taxon>core chlorophytes</taxon>
        <taxon>Chlorophyceae</taxon>
        <taxon>CS clade</taxon>
        <taxon>Sphaeropleales</taxon>
        <taxon>Scenedesmaceae</taxon>
        <taxon>Tetradesmus</taxon>
    </lineage>
</organism>
<evidence type="ECO:0000313" key="2">
    <source>
        <dbReference type="EMBL" id="SZX75888.1"/>
    </source>
</evidence>
<dbReference type="EMBL" id="FNXT01001245">
    <property type="protein sequence ID" value="SZX75888.1"/>
    <property type="molecule type" value="Genomic_DNA"/>
</dbReference>
<keyword evidence="3" id="KW-1185">Reference proteome</keyword>
<dbReference type="Proteomes" id="UP000256970">
    <property type="component" value="Unassembled WGS sequence"/>
</dbReference>
<dbReference type="EMBL" id="FNXT01001099">
    <property type="protein sequence ID" value="SZX72059.1"/>
    <property type="molecule type" value="Genomic_DNA"/>
</dbReference>
<dbReference type="AlphaFoldDB" id="A0A383WE54"/>
<name>A0A383WE54_TETOB</name>
<gene>
    <name evidence="1" type="ORF">BQ4739_LOCUS12154</name>
    <name evidence="2" type="ORF">BQ4739_LOCUS16258</name>
</gene>
<reference evidence="2 3" key="1">
    <citation type="submission" date="2016-10" db="EMBL/GenBank/DDBJ databases">
        <authorList>
            <person name="Cai Z."/>
        </authorList>
    </citation>
    <scope>NUCLEOTIDE SEQUENCE [LARGE SCALE GENOMIC DNA]</scope>
</reference>
<evidence type="ECO:0000313" key="1">
    <source>
        <dbReference type="EMBL" id="SZX72059.1"/>
    </source>
</evidence>
<accession>A0A383WE54</accession>
<proteinExistence type="predicted"/>
<evidence type="ECO:0000313" key="3">
    <source>
        <dbReference type="Proteomes" id="UP000256970"/>
    </source>
</evidence>